<dbReference type="GO" id="GO:0005829">
    <property type="term" value="C:cytosol"/>
    <property type="evidence" value="ECO:0007669"/>
    <property type="project" value="TreeGrafter"/>
</dbReference>
<name>A0A445N393_9BACT</name>
<dbReference type="SMART" id="SM00798">
    <property type="entry name" value="AICARFT_IMPCHas"/>
    <property type="match status" value="1"/>
</dbReference>
<evidence type="ECO:0000313" key="1">
    <source>
        <dbReference type="EMBL" id="SPD76180.1"/>
    </source>
</evidence>
<dbReference type="InterPro" id="IPR016193">
    <property type="entry name" value="Cytidine_deaminase-like"/>
</dbReference>
<accession>A0A445N393</accession>
<reference evidence="1" key="1">
    <citation type="submission" date="2018-01" db="EMBL/GenBank/DDBJ databases">
        <authorList>
            <person name="Regsiter A."/>
            <person name="William W."/>
        </authorList>
    </citation>
    <scope>NUCLEOTIDE SEQUENCE</scope>
    <source>
        <strain evidence="1">TRIP AH-1</strain>
    </source>
</reference>
<dbReference type="EMBL" id="OJIN01000230">
    <property type="protein sequence ID" value="SPD76180.1"/>
    <property type="molecule type" value="Genomic_DNA"/>
</dbReference>
<dbReference type="PIRSF" id="PIRSF000414">
    <property type="entry name" value="AICARFT_IMPCHas"/>
    <property type="match status" value="1"/>
</dbReference>
<dbReference type="PANTHER" id="PTHR11692:SF0">
    <property type="entry name" value="BIFUNCTIONAL PURINE BIOSYNTHESIS PROTEIN ATIC"/>
    <property type="match status" value="1"/>
</dbReference>
<gene>
    <name evidence="1" type="ORF">PITCH_A840066</name>
</gene>
<sequence length="431" mass="47782">MADDLKKMYRTVMDDHFPSQMTISFGDQVLVYRKRTWKIADEGSGDLIEKGLRYGENPGQEAALYELLNGNLILGGCQFIEPALGLVSALTEEDMIQSGKHPGKTNLTDVDNACNIMKYLTSGPAVVIVKHNNPCGVAYGPTLAEAYDKANMADRIAAFGGCALFNRPIDITTAEMISDNYLEVVAAPDYEEGAIGIISKRTNLRILRISRMDRLSEYGNKRFVEFKSLIDGGIIVQQSPLNRIRSFEDFINPLVEYRGKTYNIERKPTEEECADMLFGWQVEQGITSNSVIYVKNGVTVGIGTGEQDRVGVAEIAIFKAYTKYADSLCFRKHGLPYKDLELELQKTGKDRALLDQVDQETRQVKGGLIGSCMISDAFFPFRDGVDVAIREGITAIVQPGGSMRDFEVIEACNQASPQVSMVFTGQRAFKH</sequence>
<dbReference type="GO" id="GO:0003937">
    <property type="term" value="F:IMP cyclohydrolase activity"/>
    <property type="evidence" value="ECO:0007669"/>
    <property type="project" value="InterPro"/>
</dbReference>
<protein>
    <submittedName>
        <fullName evidence="1">AICARFT/IMPCHase bienzyme</fullName>
    </submittedName>
</protein>
<dbReference type="GO" id="GO:0006189">
    <property type="term" value="P:'de novo' IMP biosynthetic process"/>
    <property type="evidence" value="ECO:0007669"/>
    <property type="project" value="TreeGrafter"/>
</dbReference>
<dbReference type="GO" id="GO:0004643">
    <property type="term" value="F:phosphoribosylaminoimidazolecarboxamide formyltransferase activity"/>
    <property type="evidence" value="ECO:0007669"/>
    <property type="project" value="InterPro"/>
</dbReference>
<dbReference type="AlphaFoldDB" id="A0A445N393"/>
<organism evidence="1">
    <name type="scientific">uncultured Desulfobacterium sp</name>
    <dbReference type="NCBI Taxonomy" id="201089"/>
    <lineage>
        <taxon>Bacteria</taxon>
        <taxon>Pseudomonadati</taxon>
        <taxon>Thermodesulfobacteriota</taxon>
        <taxon>Desulfobacteria</taxon>
        <taxon>Desulfobacterales</taxon>
        <taxon>Desulfobacteriaceae</taxon>
        <taxon>Desulfobacterium</taxon>
        <taxon>environmental samples</taxon>
    </lineage>
</organism>
<proteinExistence type="predicted"/>
<dbReference type="InterPro" id="IPR002695">
    <property type="entry name" value="PurH-like"/>
</dbReference>
<dbReference type="PANTHER" id="PTHR11692">
    <property type="entry name" value="BIFUNCTIONAL PURINE BIOSYNTHESIS PROTEIN PURH"/>
    <property type="match status" value="1"/>
</dbReference>
<dbReference type="InterPro" id="IPR024051">
    <property type="entry name" value="AICAR_Tfase_dup_dom_sf"/>
</dbReference>
<dbReference type="SUPFAM" id="SSF53927">
    <property type="entry name" value="Cytidine deaminase-like"/>
    <property type="match status" value="1"/>
</dbReference>
<dbReference type="Gene3D" id="3.40.140.20">
    <property type="match status" value="2"/>
</dbReference>
<dbReference type="Pfam" id="PF01808">
    <property type="entry name" value="AICARFT_IMPCHas"/>
    <property type="match status" value="1"/>
</dbReference>